<dbReference type="Pfam" id="PF02388">
    <property type="entry name" value="FemAB"/>
    <property type="match status" value="2"/>
</dbReference>
<evidence type="ECO:0000256" key="2">
    <source>
        <dbReference type="ARBA" id="ARBA00022679"/>
    </source>
</evidence>
<proteinExistence type="inferred from homology"/>
<sequence length="377" mass="42180">MTLRLRTISRDEHLAFVDSLPSASHLQVPSWGEVKAGWEPESLGWVDDRGRIVGTALVLYRALPRVRRSLAYLPQGPVIDWTDADLGRWLEPLVEHVRARRAFAVKMGPPVIVRRWDAAAVKDAIADPGVRTLADVAPTATDPVGLAVPERLRALGWRRSDDASGGGEHGFAAGQPRHVFQLPLFGRTLEEIQQGFNQQWRRNVKKAEKAGVKVVRGDLDDLTAFHELYAETAARDRFVPRPPEYFRRMWRALAAEHPDRIRLYLASHDGDTLAAAIMITVGRHVWYSYGASTSRKREVQPSNAVQWQMIRDAHALGADVYDLRGITDTLDESDPLVGLLRFKAGTGGEAAEYAGEWDLPLNSALYRAFRLYLGRRG</sequence>
<dbReference type="RefSeq" id="WP_222981316.1">
    <property type="nucleotide sequence ID" value="NZ_JAINVZ010000026.1"/>
</dbReference>
<gene>
    <name evidence="7" type="ORF">K7472_27740</name>
</gene>
<evidence type="ECO:0000256" key="5">
    <source>
        <dbReference type="ARBA" id="ARBA00023315"/>
    </source>
</evidence>
<comment type="similarity">
    <text evidence="1">Belongs to the FemABX family.</text>
</comment>
<protein>
    <submittedName>
        <fullName evidence="7">Aminoacyltransferase</fullName>
    </submittedName>
</protein>
<dbReference type="EMBL" id="JAINVZ010000026">
    <property type="protein sequence ID" value="MBY8888606.1"/>
    <property type="molecule type" value="Genomic_DNA"/>
</dbReference>
<dbReference type="InterPro" id="IPR016181">
    <property type="entry name" value="Acyl_CoA_acyltransferase"/>
</dbReference>
<dbReference type="InterPro" id="IPR050644">
    <property type="entry name" value="PG_Glycine_Bridge_Synth"/>
</dbReference>
<evidence type="ECO:0000256" key="6">
    <source>
        <dbReference type="ARBA" id="ARBA00023316"/>
    </source>
</evidence>
<accession>A0ABS7QZG2</accession>
<reference evidence="7 8" key="1">
    <citation type="submission" date="2021-08" db="EMBL/GenBank/DDBJ databases">
        <title>Streptomyces sp. PTM05 isolated from lichen.</title>
        <authorList>
            <person name="Somphong A."/>
            <person name="Phongsopitanun W."/>
            <person name="Tanasupawat S."/>
        </authorList>
    </citation>
    <scope>NUCLEOTIDE SEQUENCE [LARGE SCALE GENOMIC DNA]</scope>
    <source>
        <strain evidence="7 8">Ptm05</strain>
    </source>
</reference>
<keyword evidence="6" id="KW-0961">Cell wall biogenesis/degradation</keyword>
<evidence type="ECO:0000256" key="4">
    <source>
        <dbReference type="ARBA" id="ARBA00022984"/>
    </source>
</evidence>
<comment type="caution">
    <text evidence="7">The sequence shown here is derived from an EMBL/GenBank/DDBJ whole genome shotgun (WGS) entry which is preliminary data.</text>
</comment>
<dbReference type="Proteomes" id="UP001198565">
    <property type="component" value="Unassembled WGS sequence"/>
</dbReference>
<evidence type="ECO:0000313" key="7">
    <source>
        <dbReference type="EMBL" id="MBY8888606.1"/>
    </source>
</evidence>
<dbReference type="Gene3D" id="3.40.630.30">
    <property type="match status" value="2"/>
</dbReference>
<evidence type="ECO:0000313" key="8">
    <source>
        <dbReference type="Proteomes" id="UP001198565"/>
    </source>
</evidence>
<dbReference type="PANTHER" id="PTHR36174">
    <property type="entry name" value="LIPID II:GLYCINE GLYCYLTRANSFERASE"/>
    <property type="match status" value="1"/>
</dbReference>
<dbReference type="PANTHER" id="PTHR36174:SF1">
    <property type="entry name" value="LIPID II:GLYCINE GLYCYLTRANSFERASE"/>
    <property type="match status" value="1"/>
</dbReference>
<keyword evidence="3" id="KW-0133">Cell shape</keyword>
<name>A0ABS7QZG2_9ACTN</name>
<dbReference type="InterPro" id="IPR003447">
    <property type="entry name" value="FEMABX"/>
</dbReference>
<organism evidence="7 8">
    <name type="scientific">Streptantibioticus parmotrematis</name>
    <dbReference type="NCBI Taxonomy" id="2873249"/>
    <lineage>
        <taxon>Bacteria</taxon>
        <taxon>Bacillati</taxon>
        <taxon>Actinomycetota</taxon>
        <taxon>Actinomycetes</taxon>
        <taxon>Kitasatosporales</taxon>
        <taxon>Streptomycetaceae</taxon>
        <taxon>Streptantibioticus</taxon>
    </lineage>
</organism>
<dbReference type="PROSITE" id="PS51191">
    <property type="entry name" value="FEMABX"/>
    <property type="match status" value="1"/>
</dbReference>
<evidence type="ECO:0000256" key="1">
    <source>
        <dbReference type="ARBA" id="ARBA00009943"/>
    </source>
</evidence>
<keyword evidence="2" id="KW-0808">Transferase</keyword>
<keyword evidence="8" id="KW-1185">Reference proteome</keyword>
<keyword evidence="5" id="KW-0012">Acyltransferase</keyword>
<keyword evidence="4" id="KW-0573">Peptidoglycan synthesis</keyword>
<dbReference type="SUPFAM" id="SSF55729">
    <property type="entry name" value="Acyl-CoA N-acyltransferases (Nat)"/>
    <property type="match status" value="2"/>
</dbReference>
<evidence type="ECO:0000256" key="3">
    <source>
        <dbReference type="ARBA" id="ARBA00022960"/>
    </source>
</evidence>